<protein>
    <submittedName>
        <fullName evidence="1">Uncharacterized protein</fullName>
    </submittedName>
</protein>
<comment type="caution">
    <text evidence="1">The sequence shown here is derived from an EMBL/GenBank/DDBJ whole genome shotgun (WGS) entry which is preliminary data.</text>
</comment>
<reference evidence="1 2" key="1">
    <citation type="submission" date="2018-05" db="EMBL/GenBank/DDBJ databases">
        <title>Genomic Encyclopedia of Type Strains, Phase IV (KMG-IV): sequencing the most valuable type-strain genomes for metagenomic binning, comparative biology and taxonomic classification.</title>
        <authorList>
            <person name="Goeker M."/>
        </authorList>
    </citation>
    <scope>NUCLEOTIDE SEQUENCE [LARGE SCALE GENOMIC DNA]</scope>
    <source>
        <strain evidence="1 2">DSM 28816</strain>
    </source>
</reference>
<gene>
    <name evidence="1" type="ORF">C8E03_108110</name>
</gene>
<dbReference type="AlphaFoldDB" id="A0A318EPT7"/>
<name>A0A318EPT7_9FIRM</name>
<proteinExistence type="predicted"/>
<sequence length="55" mass="6278">MNVMDKAERIANAISYKVPLTFDKWREVRDIVILELGEIKKEESQGTAIPKDSSN</sequence>
<dbReference type="EMBL" id="QICS01000008">
    <property type="protein sequence ID" value="PXV88383.1"/>
    <property type="molecule type" value="Genomic_DNA"/>
</dbReference>
<dbReference type="RefSeq" id="WP_170123010.1">
    <property type="nucleotide sequence ID" value="NZ_QICS01000008.1"/>
</dbReference>
<evidence type="ECO:0000313" key="1">
    <source>
        <dbReference type="EMBL" id="PXV88383.1"/>
    </source>
</evidence>
<dbReference type="Proteomes" id="UP000247523">
    <property type="component" value="Unassembled WGS sequence"/>
</dbReference>
<organism evidence="1 2">
    <name type="scientific">Lachnotalea glycerini</name>
    <dbReference type="NCBI Taxonomy" id="1763509"/>
    <lineage>
        <taxon>Bacteria</taxon>
        <taxon>Bacillati</taxon>
        <taxon>Bacillota</taxon>
        <taxon>Clostridia</taxon>
        <taxon>Lachnospirales</taxon>
        <taxon>Lachnospiraceae</taxon>
        <taxon>Lachnotalea</taxon>
    </lineage>
</organism>
<evidence type="ECO:0000313" key="2">
    <source>
        <dbReference type="Proteomes" id="UP000247523"/>
    </source>
</evidence>
<accession>A0A318EPT7</accession>